<dbReference type="InterPro" id="IPR017972">
    <property type="entry name" value="Cyt_P450_CS"/>
</dbReference>
<dbReference type="AlphaFoldDB" id="A0A918V744"/>
<protein>
    <submittedName>
        <fullName evidence="3">Cytochrome P450</fullName>
    </submittedName>
</protein>
<dbReference type="GO" id="GO:0036199">
    <property type="term" value="F:cholest-4-en-3-one 26-monooxygenase activity"/>
    <property type="evidence" value="ECO:0007669"/>
    <property type="project" value="TreeGrafter"/>
</dbReference>
<keyword evidence="2" id="KW-0349">Heme</keyword>
<dbReference type="InterPro" id="IPR001128">
    <property type="entry name" value="Cyt_P450"/>
</dbReference>
<comment type="caution">
    <text evidence="3">The sequence shown here is derived from an EMBL/GenBank/DDBJ whole genome shotgun (WGS) entry which is preliminary data.</text>
</comment>
<keyword evidence="4" id="KW-1185">Reference proteome</keyword>
<reference evidence="3" key="1">
    <citation type="journal article" date="2014" name="Int. J. Syst. Evol. Microbiol.">
        <title>Complete genome sequence of Corynebacterium casei LMG S-19264T (=DSM 44701T), isolated from a smear-ripened cheese.</title>
        <authorList>
            <consortium name="US DOE Joint Genome Institute (JGI-PGF)"/>
            <person name="Walter F."/>
            <person name="Albersmeier A."/>
            <person name="Kalinowski J."/>
            <person name="Ruckert C."/>
        </authorList>
    </citation>
    <scope>NUCLEOTIDE SEQUENCE</scope>
    <source>
        <strain evidence="3">JCM 5016</strain>
    </source>
</reference>
<dbReference type="EMBL" id="BMWH01000002">
    <property type="protein sequence ID" value="GGZ71811.1"/>
    <property type="molecule type" value="Genomic_DNA"/>
</dbReference>
<dbReference type="PANTHER" id="PTHR46696:SF4">
    <property type="entry name" value="BIOTIN BIOSYNTHESIS CYTOCHROME P450"/>
    <property type="match status" value="1"/>
</dbReference>
<proteinExistence type="inferred from homology"/>
<dbReference type="GO" id="GO:0006707">
    <property type="term" value="P:cholesterol catabolic process"/>
    <property type="evidence" value="ECO:0007669"/>
    <property type="project" value="TreeGrafter"/>
</dbReference>
<organism evidence="3 4">
    <name type="scientific">Streptomyces echinoruber</name>
    <dbReference type="NCBI Taxonomy" id="68898"/>
    <lineage>
        <taxon>Bacteria</taxon>
        <taxon>Bacillati</taxon>
        <taxon>Actinomycetota</taxon>
        <taxon>Actinomycetes</taxon>
        <taxon>Kitasatosporales</taxon>
        <taxon>Streptomycetaceae</taxon>
        <taxon>Streptomyces</taxon>
    </lineage>
</organism>
<dbReference type="GO" id="GO:0020037">
    <property type="term" value="F:heme binding"/>
    <property type="evidence" value="ECO:0007669"/>
    <property type="project" value="InterPro"/>
</dbReference>
<dbReference type="InterPro" id="IPR002397">
    <property type="entry name" value="Cyt_P450_B"/>
</dbReference>
<dbReference type="Pfam" id="PF00067">
    <property type="entry name" value="p450"/>
    <property type="match status" value="1"/>
</dbReference>
<evidence type="ECO:0000313" key="4">
    <source>
        <dbReference type="Proteomes" id="UP000623010"/>
    </source>
</evidence>
<dbReference type="GO" id="GO:0008395">
    <property type="term" value="F:steroid hydroxylase activity"/>
    <property type="evidence" value="ECO:0007669"/>
    <property type="project" value="TreeGrafter"/>
</dbReference>
<dbReference type="Gene3D" id="1.10.630.10">
    <property type="entry name" value="Cytochrome P450"/>
    <property type="match status" value="1"/>
</dbReference>
<dbReference type="Proteomes" id="UP000623010">
    <property type="component" value="Unassembled WGS sequence"/>
</dbReference>
<keyword evidence="2" id="KW-0408">Iron</keyword>
<dbReference type="GO" id="GO:0005506">
    <property type="term" value="F:iron ion binding"/>
    <property type="evidence" value="ECO:0007669"/>
    <property type="project" value="InterPro"/>
</dbReference>
<gene>
    <name evidence="3" type="ORF">GCM10010389_06260</name>
</gene>
<evidence type="ECO:0000256" key="1">
    <source>
        <dbReference type="ARBA" id="ARBA00010617"/>
    </source>
</evidence>
<evidence type="ECO:0000313" key="3">
    <source>
        <dbReference type="EMBL" id="GGZ71811.1"/>
    </source>
</evidence>
<evidence type="ECO:0000256" key="2">
    <source>
        <dbReference type="RuleBase" id="RU000461"/>
    </source>
</evidence>
<dbReference type="PROSITE" id="PS00086">
    <property type="entry name" value="CYTOCHROME_P450"/>
    <property type="match status" value="1"/>
</dbReference>
<dbReference type="PRINTS" id="PR00359">
    <property type="entry name" value="BP450"/>
</dbReference>
<sequence>MTAVGDISGTTTDRRAVISLLRRLRSPQGQADPLPVWAELRALGDVVPAPWGGYFVTGFDLCNHVLRSRDWLVPDLAWQERQPDPERWQAPATREMSRKLSRLNPPVHTCQRRSLGNPFDRRTLEELRPHITAHVTALLDDLEARLRADGRADFVTTVGDRLPIHTIGHWLAIPEHHYDHIVDFTHRQVHAQELLPTRSELEISAGATLEMREFFTRLIADRRRNPGNDVLTGWIHHWDAQYPDDRRAADEVIYDLTMFLTIASLETTATLLTNAVWLLTQDPARAAFLRRHPEHLDDAIDETLRYDPPIHLNSRVAAADTLLAGIPLAKDTMIHVLYGAANHDPRRNPDPHTFDILRKGGHLTFGGGIHYCLGAALARLEARTLLTELLRRFPTLRPAAPPTYAPRMVFRRITSLDVTT</sequence>
<keyword evidence="2" id="KW-0560">Oxidoreductase</keyword>
<comment type="similarity">
    <text evidence="1 2">Belongs to the cytochrome P450 family.</text>
</comment>
<keyword evidence="2" id="KW-0479">Metal-binding</keyword>
<dbReference type="InterPro" id="IPR036396">
    <property type="entry name" value="Cyt_P450_sf"/>
</dbReference>
<dbReference type="PRINTS" id="PR00385">
    <property type="entry name" value="P450"/>
</dbReference>
<dbReference type="RefSeq" id="WP_190055736.1">
    <property type="nucleotide sequence ID" value="NZ_BMWH01000002.1"/>
</dbReference>
<name>A0A918V744_9ACTN</name>
<accession>A0A918V744</accession>
<dbReference type="PANTHER" id="PTHR46696">
    <property type="entry name" value="P450, PUTATIVE (EUROFUNG)-RELATED"/>
    <property type="match status" value="1"/>
</dbReference>
<dbReference type="SUPFAM" id="SSF48264">
    <property type="entry name" value="Cytochrome P450"/>
    <property type="match status" value="1"/>
</dbReference>
<keyword evidence="2" id="KW-0503">Monooxygenase</keyword>
<reference evidence="3" key="2">
    <citation type="submission" date="2020-09" db="EMBL/GenBank/DDBJ databases">
        <authorList>
            <person name="Sun Q."/>
            <person name="Ohkuma M."/>
        </authorList>
    </citation>
    <scope>NUCLEOTIDE SEQUENCE</scope>
    <source>
        <strain evidence="3">JCM 5016</strain>
    </source>
</reference>